<dbReference type="GO" id="GO:0005886">
    <property type="term" value="C:plasma membrane"/>
    <property type="evidence" value="ECO:0007669"/>
    <property type="project" value="UniProtKB-SubCell"/>
</dbReference>
<evidence type="ECO:0000256" key="2">
    <source>
        <dbReference type="ARBA" id="ARBA00004241"/>
    </source>
</evidence>
<evidence type="ECO:0000256" key="4">
    <source>
        <dbReference type="ARBA" id="ARBA00022729"/>
    </source>
</evidence>
<feature type="domain" description="6-Cys" evidence="12">
    <location>
        <begin position="1499"/>
        <end position="1683"/>
    </location>
</feature>
<keyword evidence="5" id="KW-0677">Repeat</keyword>
<feature type="domain" description="6-Cys" evidence="12">
    <location>
        <begin position="1972"/>
        <end position="2140"/>
    </location>
</feature>
<reference evidence="13 14" key="1">
    <citation type="submission" date="2015-04" db="EMBL/GenBank/DDBJ databases">
        <authorList>
            <consortium name="Pathogen Informatics"/>
        </authorList>
    </citation>
    <scope>NUCLEOTIDE SEQUENCE [LARGE SCALE GENOMIC DNA]</scope>
    <source>
        <strain evidence="13 14">SGS1</strain>
    </source>
</reference>
<evidence type="ECO:0000313" key="13">
    <source>
        <dbReference type="EMBL" id="CRG98786.1"/>
    </source>
</evidence>
<dbReference type="InterPro" id="IPR010884">
    <property type="entry name" value="6_CYS_dom"/>
</dbReference>
<dbReference type="Proteomes" id="UP000220158">
    <property type="component" value="Chromosome 4"/>
</dbReference>
<feature type="coiled-coil region" evidence="9">
    <location>
        <begin position="1067"/>
        <end position="1094"/>
    </location>
</feature>
<dbReference type="Gene3D" id="2.60.40.2860">
    <property type="match status" value="9"/>
</dbReference>
<feature type="signal peptide" evidence="11">
    <location>
        <begin position="1"/>
        <end position="21"/>
    </location>
</feature>
<feature type="domain" description="6-Cys" evidence="12">
    <location>
        <begin position="441"/>
        <end position="582"/>
    </location>
</feature>
<dbReference type="PANTHER" id="PTHR38796">
    <property type="match status" value="1"/>
</dbReference>
<feature type="compositionally biased region" description="Acidic residues" evidence="10">
    <location>
        <begin position="278"/>
        <end position="308"/>
    </location>
</feature>
<gene>
    <name evidence="13" type="primary">P230</name>
    <name evidence="13" type="ORF">PRELSG_0413600</name>
</gene>
<evidence type="ECO:0000256" key="10">
    <source>
        <dbReference type="SAM" id="MobiDB-lite"/>
    </source>
</evidence>
<feature type="domain" description="6-Cys" evidence="12">
    <location>
        <begin position="1686"/>
        <end position="1815"/>
    </location>
</feature>
<dbReference type="KEGG" id="prel:PRELSG_0413600"/>
<dbReference type="PROSITE" id="PS51701">
    <property type="entry name" value="6_CYS"/>
    <property type="match status" value="12"/>
</dbReference>
<evidence type="ECO:0000256" key="6">
    <source>
        <dbReference type="ARBA" id="ARBA00023136"/>
    </source>
</evidence>
<feature type="domain" description="6-Cys" evidence="12">
    <location>
        <begin position="2681"/>
        <end position="2813"/>
    </location>
</feature>
<dbReference type="InterPro" id="IPR038160">
    <property type="entry name" value="6_CYS_dom_sf"/>
</dbReference>
<evidence type="ECO:0000256" key="11">
    <source>
        <dbReference type="SAM" id="SignalP"/>
    </source>
</evidence>
<dbReference type="OrthoDB" id="369933at2759"/>
<dbReference type="VEuPathDB" id="PlasmoDB:PRELSG_0413600"/>
<feature type="domain" description="6-Cys" evidence="12">
    <location>
        <begin position="585"/>
        <end position="720"/>
    </location>
</feature>
<dbReference type="GO" id="GO:0009986">
    <property type="term" value="C:cell surface"/>
    <property type="evidence" value="ECO:0007669"/>
    <property type="project" value="UniProtKB-SubCell"/>
</dbReference>
<evidence type="ECO:0000256" key="7">
    <source>
        <dbReference type="ARBA" id="ARBA00023157"/>
    </source>
</evidence>
<dbReference type="Pfam" id="PF07422">
    <property type="entry name" value="s48_45"/>
    <property type="match status" value="7"/>
</dbReference>
<keyword evidence="3" id="KW-1003">Cell membrane</keyword>
<feature type="domain" description="6-Cys" evidence="12">
    <location>
        <begin position="1093"/>
        <end position="1240"/>
    </location>
</feature>
<evidence type="ECO:0000256" key="8">
    <source>
        <dbReference type="ARBA" id="ARBA00023180"/>
    </source>
</evidence>
<keyword evidence="8" id="KW-0325">Glycoprotein</keyword>
<comment type="subcellular location">
    <subcellularLocation>
        <location evidence="1">Cell membrane</location>
    </subcellularLocation>
    <subcellularLocation>
        <location evidence="2">Cell surface</location>
    </subcellularLocation>
</comment>
<feature type="domain" description="6-Cys" evidence="12">
    <location>
        <begin position="1243"/>
        <end position="1366"/>
    </location>
</feature>
<dbReference type="InterPro" id="IPR051444">
    <property type="entry name" value="Parasite_Repro/Invasion_Surf"/>
</dbReference>
<evidence type="ECO:0000313" key="14">
    <source>
        <dbReference type="Proteomes" id="UP000220158"/>
    </source>
</evidence>
<organism evidence="13 14">
    <name type="scientific">Plasmodium relictum</name>
    <dbReference type="NCBI Taxonomy" id="85471"/>
    <lineage>
        <taxon>Eukaryota</taxon>
        <taxon>Sar</taxon>
        <taxon>Alveolata</taxon>
        <taxon>Apicomplexa</taxon>
        <taxon>Aconoidasida</taxon>
        <taxon>Haemosporida</taxon>
        <taxon>Plasmodiidae</taxon>
        <taxon>Plasmodium</taxon>
        <taxon>Plasmodium (Haemamoeba)</taxon>
    </lineage>
</organism>
<dbReference type="EMBL" id="LN835299">
    <property type="protein sequence ID" value="CRG98786.1"/>
    <property type="molecule type" value="Genomic_DNA"/>
</dbReference>
<proteinExistence type="predicted"/>
<evidence type="ECO:0000259" key="12">
    <source>
        <dbReference type="PROSITE" id="PS51701"/>
    </source>
</evidence>
<keyword evidence="9" id="KW-0175">Coiled coil</keyword>
<dbReference type="OMA" id="EYTCDFT"/>
<evidence type="ECO:0000256" key="1">
    <source>
        <dbReference type="ARBA" id="ARBA00004236"/>
    </source>
</evidence>
<keyword evidence="6" id="KW-0472">Membrane</keyword>
<accession>A0A1J1H1J4</accession>
<sequence length="2832" mass="328166">MRKHFFLIFLVYIIIKKHNIGSNEILKKDASTFRLLHDESFVKHLNNINTTKKERKKNGVISSLRKPKNLFEKNDRIERKTKGIIQNENFTQTKLFSQKLIEKFRNEVINKIKKNTYINRVSNDYKDNKGTIKHIEFKKTTIKGKFYKFFSETIKNKFFILIREKMYHFKEVYSRYTESKLTKEKENKKKTNPLKSFLMKYMMKFLYIHNQSFGKINKYNFLVTHFTSFNDLNISINKNFMFKKQRILIEYNLLKKYLLKYGKKGENENKHEGKNEEEYYEYDSEDYEDEDEDDDDEETYEEYEDSEEEYRNNKIYENNKMEYGYNKKYGNDKIEYGHNKKYGNDKIEYGYNETHENKKVEYGDNKKYKQYFTKKENAIEAMEDNFEDYETSKEREIITSLEDDLEVVDDTVESGYETTEDGDLSILETNFDNYSSSNTNKEYVCDFTEKIKPVEEESKVKKCKFQIEEPLVKVKIICPLKDSDEKKFESIEYFPKKAPYVVLTKEVSKLKEKKISELIYGVIVPSKNNEKKNNFDQGSIEFILPPLVQKKTVFYFICDNSKTNEDSKKGDRGVAEITIEPYGKLVKGCNYSDVNKNFFTKNLDIKKSEHPCYFQLNSGEIGGMIFPSNTKSTTCFEEMIPYINSAKWNKEKKSITQLINNSVIYNKEMNEQYFNVKYVSIPASFKDNLNLFCTFTLDDDKVHLVYVSINQELNFSVFELFDSFVKINKTIQLATETEGKNEYTCDFTDKLDKVLENERKILICRKSLKEFDKITMKCNKNKEKYKDMEVIPKSLKDRNEVVQFNLNAQYYLLKKYMNFNLRNNKLINDYPPYFIFPFYKIAKDEFTNNPFLQSYKNIGLFEGTTSTDGLVKLFSFLDTQEAVAINEKIRYLNINVNDSDDNTLEVTFQVPPYIDSNEPFYFMMGCDNNKGEGNTGIVELLISKNQEIIKGCNFHEVKIDYFTKNIEAGTNECTVDAYVNDIIGFNCLKTTYDDDVDPTDISLDPDECFKKVYKDDSKTEINDIMEGAQIYNITDKKTPVFLKIPPHDLSVDTEISCKCNLKSQEKVIKINIKKRDTEKEKEEIKKKAINQDNMYICEHRDFIKPKEMKLSNQNIEHTCEIEAKDFLNYVEVFCPPNEHSIYSNINISYTTKKPKDVSELKPFNEKELDTIVPYAEVLNKTEELILLYSKEKVDLSHFYIFFPFYIKEDTELNIICDNSATQYNDKKGDKLIYHIEIPKRTKKIKGCSFKDKKSEMFENEVDGNNCVIDVAPKDIVGFACPSGTIKLTSCFKDVVVDNSLINIIRVLYLENNLASYTYSHKFNYIEIPSLVDKDISFKCICVDLKKDYNVNFTLSSDITDTIFDKLGIKYDEYQGNYVSGETYKNYKSVYLSNRPSRIVQLFNNVEKKITENAGDPESIFEKLDTSEIGESKSYKKNGFEKTYIEEDGHDIWEDMYDEKLEETIATDIKSLEISPSDMYVLQVNVKAPKIIKSTKINDKSYMCDFSKKSLIIPDPSKKGELTDVHCYSVLKPLDTLYVKCPTDNAKYTIAKDKVSEDDDEDDKHVISLIDEGEVDAPEDALNDGTFGDMFGKIKLKPDDFFEKVMKESDDSIKDIHEVLPGSIFTTMKVIKKKNPFDSYAALVIPPVVLQDTHLKVECNNNEYKVSENVAGFNGIIHLDIAKSEHKIKGCDFSDESSKILTTGMKIEESQVKECPIEINKNEAFGIICDSTTTLDPEKCFYEVYDKGSKNKKFVDLISNVNIYTIHNSKKKIAYAKAPLDYVNKLIFSCSCKKSDSTKGTMKVTLNKDEMELEDMKSVKAVVHNNVNLCNFYDNPELSFESNPDKVLVCKMEPGLFSEVLVQLPIFGDDNTDNEEYKKFSIQPEFVKGEDIKIILDDKKELHINEALKGVFGNRHFKFEKSKKSGQGFSFFVPPIFESLNLKLIINEKPDSSPLKQRGIVYILIKKNIEESSLKLCDFTTGSNSLTDAIPPSKEKECNIKIKKGDIFGIICPKGFSLIPEGCFSNVILEYYKSSPDDNEDIEYISKMKYNLKPKEVIELLDEDHKELEDIQNLSGYSNVTEMLNFHNYNIGNLPLDYKKYYTASYSKVPDTFNSIINFSCNCYNPENNVFGTMVIQTENSDFEGLKAKKKVKRDTVLPYRDENIISEGHEDNILKYSTSHRCDYTNESLFDLIDGKTQKNICKIDAKSLDVITIKCPHTKNLVTKELPPAPDQEDRKLTITLDDKEFITYTDEEKNTFSLKDVYVKNFHGITTDELKNLGKLDSDWDDNHVFYPPKALDDVIIDNKIVKLREKLPGVLFLKVKIDEEVKTTHLPTDGISRFLIPPYIKEDLSFQIFCGKSTSNKPKKNNTSLGIVQVNISANKNLIDGCDFINPEKSPNSIFSHNKNLKNPLICDISLIPNRTVGINCPHKQLKPESCFEETYYVNEEELGESADAFNDSPKEKITNIIKNAITITNVEDKENTYSYLILPTSFREGIDIKKVFICTCDSNIIKMKIEESAMTMNISPKTGQELCTYDHKTKIATCNIMESMDASTLKENSVIEYIANLSRWDKLIIKYPTTEKANYEKIFVNPLNLKAKVLFKNQPINIENILPGSIASDKYDSRTKINEYTLRIPPFVPKPVNFTIEFNNSLTSTVQNQNKVFGTIARVHINVSEGYKEINGCDFTGKYQDLFSYSYKPKPNQNKECTITIGNNNFSGFACLSHFEIKPDNCFNYIYDNNARKKVKKLTEISSNAEHDFIKQNSLGYSLSYITFNNEKKKLDFSCKCVSNYSTYTINVLFEPDYELSLYQPRAIIKYVDLKENSLTKHLR</sequence>
<name>A0A1J1H1J4_PLARL</name>
<feature type="domain" description="6-Cys" evidence="12">
    <location>
        <begin position="741"/>
        <end position="945"/>
    </location>
</feature>
<feature type="domain" description="6-Cys" evidence="12">
    <location>
        <begin position="2385"/>
        <end position="2531"/>
    </location>
</feature>
<dbReference type="RefSeq" id="XP_028531795.1">
    <property type="nucleotide sequence ID" value="XM_028680283.1"/>
</dbReference>
<dbReference type="GeneID" id="39734886"/>
<keyword evidence="4 11" id="KW-0732">Signal</keyword>
<dbReference type="PANTHER" id="PTHR38796:SF1">
    <property type="entry name" value="ANCHORED PROTEIN, PUTATIVE (AFU_ORTHOLOGUE AFUA_4G09600)-RELATED"/>
    <property type="match status" value="1"/>
</dbReference>
<dbReference type="SMART" id="SM00970">
    <property type="entry name" value="s48_45"/>
    <property type="match status" value="9"/>
</dbReference>
<feature type="domain" description="6-Cys" evidence="12">
    <location>
        <begin position="2178"/>
        <end position="2382"/>
    </location>
</feature>
<evidence type="ECO:0000256" key="5">
    <source>
        <dbReference type="ARBA" id="ARBA00022737"/>
    </source>
</evidence>
<evidence type="ECO:0000256" key="3">
    <source>
        <dbReference type="ARBA" id="ARBA00022475"/>
    </source>
</evidence>
<keyword evidence="14" id="KW-1185">Reference proteome</keyword>
<feature type="compositionally biased region" description="Basic and acidic residues" evidence="10">
    <location>
        <begin position="266"/>
        <end position="277"/>
    </location>
</feature>
<feature type="chain" id="PRO_5012723836" evidence="11">
    <location>
        <begin position="22"/>
        <end position="2832"/>
    </location>
</feature>
<feature type="region of interest" description="Disordered" evidence="10">
    <location>
        <begin position="266"/>
        <end position="314"/>
    </location>
</feature>
<evidence type="ECO:0000256" key="9">
    <source>
        <dbReference type="SAM" id="Coils"/>
    </source>
</evidence>
<feature type="domain" description="6-Cys" evidence="12">
    <location>
        <begin position="948"/>
        <end position="1082"/>
    </location>
</feature>
<protein>
    <submittedName>
        <fullName evidence="13">Transmission-blocking target antigen s230, putative</fullName>
    </submittedName>
</protein>
<keyword evidence="7" id="KW-1015">Disulfide bond</keyword>